<name>A0A401GYC9_9APHY</name>
<feature type="transmembrane region" description="Helical" evidence="1">
    <location>
        <begin position="52"/>
        <end position="75"/>
    </location>
</feature>
<gene>
    <name evidence="2" type="ORF">SCP_1004370</name>
</gene>
<accession>A0A401GYC9</accession>
<keyword evidence="1" id="KW-0472">Membrane</keyword>
<keyword evidence="3" id="KW-1185">Reference proteome</keyword>
<reference evidence="2 3" key="1">
    <citation type="journal article" date="2018" name="Sci. Rep.">
        <title>Genome sequence of the cauliflower mushroom Sparassis crispa (Hanabiratake) and its association with beneficial usage.</title>
        <authorList>
            <person name="Kiyama R."/>
            <person name="Furutani Y."/>
            <person name="Kawaguchi K."/>
            <person name="Nakanishi T."/>
        </authorList>
    </citation>
    <scope>NUCLEOTIDE SEQUENCE [LARGE SCALE GENOMIC DNA]</scope>
</reference>
<evidence type="ECO:0008006" key="4">
    <source>
        <dbReference type="Google" id="ProtNLM"/>
    </source>
</evidence>
<dbReference type="OrthoDB" id="2501127at2759"/>
<evidence type="ECO:0000313" key="3">
    <source>
        <dbReference type="Proteomes" id="UP000287166"/>
    </source>
</evidence>
<dbReference type="STRING" id="139825.A0A401GYC9"/>
<protein>
    <recommendedName>
        <fullName evidence="4">MARVEL domain-containing protein</fullName>
    </recommendedName>
</protein>
<organism evidence="2 3">
    <name type="scientific">Sparassis crispa</name>
    <dbReference type="NCBI Taxonomy" id="139825"/>
    <lineage>
        <taxon>Eukaryota</taxon>
        <taxon>Fungi</taxon>
        <taxon>Dikarya</taxon>
        <taxon>Basidiomycota</taxon>
        <taxon>Agaricomycotina</taxon>
        <taxon>Agaricomycetes</taxon>
        <taxon>Polyporales</taxon>
        <taxon>Sparassidaceae</taxon>
        <taxon>Sparassis</taxon>
    </lineage>
</organism>
<feature type="transmembrane region" description="Helical" evidence="1">
    <location>
        <begin position="126"/>
        <end position="151"/>
    </location>
</feature>
<dbReference type="AlphaFoldDB" id="A0A401GYC9"/>
<dbReference type="InParanoid" id="A0A401GYC9"/>
<feature type="transmembrane region" description="Helical" evidence="1">
    <location>
        <begin position="82"/>
        <end position="106"/>
    </location>
</feature>
<dbReference type="RefSeq" id="XP_027618103.1">
    <property type="nucleotide sequence ID" value="XM_027762302.1"/>
</dbReference>
<evidence type="ECO:0000313" key="2">
    <source>
        <dbReference type="EMBL" id="GBE87190.1"/>
    </source>
</evidence>
<proteinExistence type="predicted"/>
<keyword evidence="1" id="KW-1133">Transmembrane helix</keyword>
<keyword evidence="1" id="KW-0812">Transmembrane</keyword>
<evidence type="ECO:0000256" key="1">
    <source>
        <dbReference type="SAM" id="Phobius"/>
    </source>
</evidence>
<comment type="caution">
    <text evidence="2">The sequence shown here is derived from an EMBL/GenBank/DDBJ whole genome shotgun (WGS) entry which is preliminary data.</text>
</comment>
<sequence>MLFFHPVRLLLYIFLWVVSAVLLGLTAARLYYTTHLPAFDPLNQGVDFYDPIVAELLFSSILTLFWATWVIHVVVRNFEWGLVVSFASELLGLSVVFVLWLVGAAIATNMWGDLHWCWIYQPCRLLTALVAFAWIGWITILVLLVLSTLFVTVNRALYAPLHGRYDFRSHFRNAGRTVRV</sequence>
<dbReference type="EMBL" id="BFAD01000010">
    <property type="protein sequence ID" value="GBE87190.1"/>
    <property type="molecule type" value="Genomic_DNA"/>
</dbReference>
<dbReference type="GeneID" id="38784107"/>
<feature type="transmembrane region" description="Helical" evidence="1">
    <location>
        <begin position="9"/>
        <end position="32"/>
    </location>
</feature>
<dbReference type="Proteomes" id="UP000287166">
    <property type="component" value="Unassembled WGS sequence"/>
</dbReference>